<reference evidence="3 4" key="1">
    <citation type="submission" date="2018-10" db="EMBL/GenBank/DDBJ databases">
        <title>Genome sequences of five Lactobacillus pentosus strains isolated from brines of traditionally fermented spanish-style green table olives and differences between them.</title>
        <authorList>
            <person name="Jimenez Diaz R."/>
        </authorList>
    </citation>
    <scope>NUCLEOTIDE SEQUENCE [LARGE SCALE GENOMIC DNA]</scope>
    <source>
        <strain evidence="3 4">IG8</strain>
    </source>
</reference>
<organism evidence="3 4">
    <name type="scientific">Lactiplantibacillus pentosus</name>
    <name type="common">Lactobacillus pentosus</name>
    <dbReference type="NCBI Taxonomy" id="1589"/>
    <lineage>
        <taxon>Bacteria</taxon>
        <taxon>Bacillati</taxon>
        <taxon>Bacillota</taxon>
        <taxon>Bacilli</taxon>
        <taxon>Lactobacillales</taxon>
        <taxon>Lactobacillaceae</taxon>
        <taxon>Lactiplantibacillus</taxon>
    </lineage>
</organism>
<feature type="domain" description="Transposase IS110-like N-terminal" evidence="1">
    <location>
        <begin position="6"/>
        <end position="157"/>
    </location>
</feature>
<dbReference type="GO" id="GO:0006313">
    <property type="term" value="P:DNA transposition"/>
    <property type="evidence" value="ECO:0007669"/>
    <property type="project" value="InterPro"/>
</dbReference>
<dbReference type="InterPro" id="IPR003346">
    <property type="entry name" value="Transposase_20"/>
</dbReference>
<protein>
    <submittedName>
        <fullName evidence="3">IS110 family transposase</fullName>
    </submittedName>
</protein>
<accession>A0AB37RK24</accession>
<name>A0AB37RK24_LACPE</name>
<dbReference type="PANTHER" id="PTHR33055">
    <property type="entry name" value="TRANSPOSASE FOR INSERTION SEQUENCE ELEMENT IS1111A"/>
    <property type="match status" value="1"/>
</dbReference>
<dbReference type="InterPro" id="IPR047650">
    <property type="entry name" value="Transpos_IS110"/>
</dbReference>
<dbReference type="GO" id="GO:0004803">
    <property type="term" value="F:transposase activity"/>
    <property type="evidence" value="ECO:0007669"/>
    <property type="project" value="InterPro"/>
</dbReference>
<dbReference type="PANTHER" id="PTHR33055:SF15">
    <property type="entry name" value="TRANSPOSASE-RELATED"/>
    <property type="match status" value="1"/>
</dbReference>
<feature type="domain" description="Transposase IS116/IS110/IS902 C-terminal" evidence="2">
    <location>
        <begin position="273"/>
        <end position="341"/>
    </location>
</feature>
<dbReference type="Pfam" id="PF02371">
    <property type="entry name" value="Transposase_20"/>
    <property type="match status" value="1"/>
</dbReference>
<dbReference type="NCBIfam" id="NF033542">
    <property type="entry name" value="transpos_IS110"/>
    <property type="match status" value="1"/>
</dbReference>
<dbReference type="Proteomes" id="UP000281061">
    <property type="component" value="Unassembled WGS sequence"/>
</dbReference>
<dbReference type="RefSeq" id="WP_122211839.1">
    <property type="nucleotide sequence ID" value="NZ_RDCH01000076.1"/>
</dbReference>
<sequence>MQFVFGIDVSCDSVTVAVASDEHTLLREYKINSDKAGFSRLLKDLRSVNHPQIIYESTGVYSRRVRTFLIHQGYDFVELNPLQAKLDLTENFRRKKTDRNDARDLACSQYIRNRLTTVQEKPVCLDLRDNERFYQQLTRDDVRKEDQLERVIQVVFPGVQRIYSDKYGQNLYETLQLFPNPDLVLKESLDSLTNKLQAGLSKRLGKKRCRDYAQRLINAAKAAYPAVDSSSCMLHQMQFYCQSLLEIEQERDQIINQMVAEAKAAKLPELEIYQSVPGIGLTTAICLTAELGDLHRFSSPSKINAYIGIDLVVYESGNYTGHRRITKHGNQYARKILFRTIDNILAATKTHPCHIADYYRRRKKESSKSPEKVTKKIHIAAMARLLRTIYHLVLHNQKYNYEIAISH</sequence>
<evidence type="ECO:0000259" key="2">
    <source>
        <dbReference type="Pfam" id="PF02371"/>
    </source>
</evidence>
<gene>
    <name evidence="3" type="ORF">D6U17_06785</name>
</gene>
<evidence type="ECO:0000313" key="3">
    <source>
        <dbReference type="EMBL" id="RMW54615.1"/>
    </source>
</evidence>
<comment type="caution">
    <text evidence="3">The sequence shown here is derived from an EMBL/GenBank/DDBJ whole genome shotgun (WGS) entry which is preliminary data.</text>
</comment>
<dbReference type="InterPro" id="IPR002525">
    <property type="entry name" value="Transp_IS110-like_N"/>
</dbReference>
<dbReference type="Pfam" id="PF01548">
    <property type="entry name" value="DEDD_Tnp_IS110"/>
    <property type="match status" value="1"/>
</dbReference>
<dbReference type="EMBL" id="RDCL01000052">
    <property type="protein sequence ID" value="RMW54615.1"/>
    <property type="molecule type" value="Genomic_DNA"/>
</dbReference>
<dbReference type="GO" id="GO:0003677">
    <property type="term" value="F:DNA binding"/>
    <property type="evidence" value="ECO:0007669"/>
    <property type="project" value="InterPro"/>
</dbReference>
<evidence type="ECO:0000313" key="4">
    <source>
        <dbReference type="Proteomes" id="UP000281061"/>
    </source>
</evidence>
<evidence type="ECO:0000259" key="1">
    <source>
        <dbReference type="Pfam" id="PF01548"/>
    </source>
</evidence>
<dbReference type="AlphaFoldDB" id="A0AB37RK24"/>
<proteinExistence type="predicted"/>